<protein>
    <submittedName>
        <fullName evidence="2">DUF1329 domain-containing protein</fullName>
    </submittedName>
</protein>
<organism evidence="2 3">
    <name type="scientific">Noviherbaspirillum sedimenti</name>
    <dbReference type="NCBI Taxonomy" id="2320865"/>
    <lineage>
        <taxon>Bacteria</taxon>
        <taxon>Pseudomonadati</taxon>
        <taxon>Pseudomonadota</taxon>
        <taxon>Betaproteobacteria</taxon>
        <taxon>Burkholderiales</taxon>
        <taxon>Oxalobacteraceae</taxon>
        <taxon>Noviherbaspirillum</taxon>
    </lineage>
</organism>
<dbReference type="AlphaFoldDB" id="A0A3A3FY29"/>
<sequence>MRKLTIIAALTSLTFSATAMAAPTPDQIKQLGTTLTPWGAEIAGNKDGTIPAYTGGMATPPAGFSPEKGKWVDPFPDDKKLFSIDAKNIDKYGDKVNAGLKELMKRYPDTFRMDIYPTRRSYPAQPKAYADAALANAKNSECKTESNGTGMRGCTLSTPFPIPSNGNEAMWNHLLRVRALSWEIVSFNGVSDSAGNKQTPYSFMGRAEMPYLDINQKPYDGGIGNYYYRGVTRAISPARDAGNTTLIWYPLQYDKDDQRTWSYTTGQRRVRLAPEFAYDTPVAPLAGVIFYDEAQMFAGRMDMHNFKLVGKKEMYVPYHAYKAIWAPIDSVRGKHHVNPDAMRYELHRVWVVEATLKDGKRHAVPKRIFYLDEDSWTVLVMEGYDQAGKLSRVQMGHSLPNYATGLGMVDFQSSLQAYDFAQGSYLLLSNLGQPESYYKPLASRNGQFSAQFSPEAVAGRGVR</sequence>
<feature type="chain" id="PRO_5017263430" evidence="1">
    <location>
        <begin position="22"/>
        <end position="463"/>
    </location>
</feature>
<accession>A0A3A3FY29</accession>
<dbReference type="Proteomes" id="UP000266327">
    <property type="component" value="Unassembled WGS sequence"/>
</dbReference>
<evidence type="ECO:0000313" key="2">
    <source>
        <dbReference type="EMBL" id="RJG00624.1"/>
    </source>
</evidence>
<reference evidence="3" key="1">
    <citation type="submission" date="2018-09" db="EMBL/GenBank/DDBJ databases">
        <authorList>
            <person name="Zhu H."/>
        </authorList>
    </citation>
    <scope>NUCLEOTIDE SEQUENCE [LARGE SCALE GENOMIC DNA]</scope>
    <source>
        <strain evidence="3">K1S02-23</strain>
    </source>
</reference>
<dbReference type="InterPro" id="IPR010752">
    <property type="entry name" value="DUF1329"/>
</dbReference>
<dbReference type="Gene3D" id="2.50.20.10">
    <property type="entry name" value="Lipoprotein localisation LolA/LolB/LppX"/>
    <property type="match status" value="1"/>
</dbReference>
<dbReference type="Pfam" id="PF07044">
    <property type="entry name" value="DUF1329"/>
    <property type="match status" value="1"/>
</dbReference>
<dbReference type="CDD" id="cd16329">
    <property type="entry name" value="LolA_like"/>
    <property type="match status" value="1"/>
</dbReference>
<gene>
    <name evidence="2" type="ORF">D3878_02710</name>
</gene>
<dbReference type="OrthoDB" id="6751304at2"/>
<keyword evidence="3" id="KW-1185">Reference proteome</keyword>
<evidence type="ECO:0000313" key="3">
    <source>
        <dbReference type="Proteomes" id="UP000266327"/>
    </source>
</evidence>
<evidence type="ECO:0000256" key="1">
    <source>
        <dbReference type="SAM" id="SignalP"/>
    </source>
</evidence>
<comment type="caution">
    <text evidence="2">The sequence shown here is derived from an EMBL/GenBank/DDBJ whole genome shotgun (WGS) entry which is preliminary data.</text>
</comment>
<keyword evidence="1" id="KW-0732">Signal</keyword>
<name>A0A3A3FY29_9BURK</name>
<feature type="signal peptide" evidence="1">
    <location>
        <begin position="1"/>
        <end position="21"/>
    </location>
</feature>
<proteinExistence type="predicted"/>
<dbReference type="EMBL" id="QYUQ01000002">
    <property type="protein sequence ID" value="RJG00624.1"/>
    <property type="molecule type" value="Genomic_DNA"/>
</dbReference>
<dbReference type="RefSeq" id="WP_119784079.1">
    <property type="nucleotide sequence ID" value="NZ_QYUQ01000002.1"/>
</dbReference>